<dbReference type="AlphaFoldDB" id="A0A7J4X550"/>
<organism evidence="1 2">
    <name type="scientific">Agrobacterium vitis</name>
    <name type="common">Rhizobium vitis</name>
    <dbReference type="NCBI Taxonomy" id="373"/>
    <lineage>
        <taxon>Bacteria</taxon>
        <taxon>Pseudomonadati</taxon>
        <taxon>Pseudomonadota</taxon>
        <taxon>Alphaproteobacteria</taxon>
        <taxon>Hyphomicrobiales</taxon>
        <taxon>Rhizobiaceae</taxon>
        <taxon>Rhizobium/Agrobacterium group</taxon>
        <taxon>Agrobacterium</taxon>
    </lineage>
</organism>
<evidence type="ECO:0008006" key="3">
    <source>
        <dbReference type="Google" id="ProtNLM"/>
    </source>
</evidence>
<dbReference type="Proteomes" id="UP000436911">
    <property type="component" value="Unassembled WGS sequence"/>
</dbReference>
<sequence>MADKLSLYREALRHIGAERLASLTEARPERVLLDDVWDSTVRTVLTEGLWNFATRTVLLDYDEDIDVQLGFEYGFSKPTDCIRTTGMSENGSFNDGLEDWKDENAYIYANITSIYLQYVSDDVNYGLNVGVWSEQFSRAVAAHLSYQIALPVTSSENTRNTMWQMYKRLLKDAKALDASEDRVRRAPAGRLVKARFASRVSSSDRGMY</sequence>
<reference evidence="1 2" key="1">
    <citation type="submission" date="2018-08" db="EMBL/GenBank/DDBJ databases">
        <title>Genome sequencing of Agrobacterium vitis strain ICMP 10754.</title>
        <authorList>
            <person name="Visnovsky S.B."/>
            <person name="Pitman A.R."/>
        </authorList>
    </citation>
    <scope>NUCLEOTIDE SEQUENCE [LARGE SCALE GENOMIC DNA]</scope>
    <source>
        <strain evidence="1 2">ICMP 10754</strain>
    </source>
</reference>
<proteinExistence type="predicted"/>
<dbReference type="RefSeq" id="WP_149916800.1">
    <property type="nucleotide sequence ID" value="NZ_QUSG01000006.1"/>
</dbReference>
<protein>
    <recommendedName>
        <fullName evidence="3">Tail tubular protein A</fullName>
    </recommendedName>
</protein>
<evidence type="ECO:0000313" key="1">
    <source>
        <dbReference type="EMBL" id="KAA3527049.1"/>
    </source>
</evidence>
<name>A0A7J4X550_AGRVI</name>
<evidence type="ECO:0000313" key="2">
    <source>
        <dbReference type="Proteomes" id="UP000436911"/>
    </source>
</evidence>
<comment type="caution">
    <text evidence="1">The sequence shown here is derived from an EMBL/GenBank/DDBJ whole genome shotgun (WGS) entry which is preliminary data.</text>
</comment>
<dbReference type="EMBL" id="QUSG01000006">
    <property type="protein sequence ID" value="KAA3527049.1"/>
    <property type="molecule type" value="Genomic_DNA"/>
</dbReference>
<accession>A0A7J4X550</accession>
<gene>
    <name evidence="1" type="ORF">DXT89_14030</name>
</gene>